<keyword evidence="5" id="KW-1185">Reference proteome</keyword>
<dbReference type="PANTHER" id="PTHR43537:SF45">
    <property type="entry name" value="GNTR FAMILY REGULATORY PROTEIN"/>
    <property type="match status" value="1"/>
</dbReference>
<dbReference type="InterPro" id="IPR008920">
    <property type="entry name" value="TF_FadR/GntR_C"/>
</dbReference>
<accession>A0A2V3UAB8</accession>
<dbReference type="InterPro" id="IPR036388">
    <property type="entry name" value="WH-like_DNA-bd_sf"/>
</dbReference>
<dbReference type="EMBL" id="QJJK01000004">
    <property type="protein sequence ID" value="PXW60214.1"/>
    <property type="molecule type" value="Genomic_DNA"/>
</dbReference>
<keyword evidence="3" id="KW-0804">Transcription</keyword>
<evidence type="ECO:0000256" key="1">
    <source>
        <dbReference type="ARBA" id="ARBA00023015"/>
    </source>
</evidence>
<reference evidence="4 5" key="1">
    <citation type="submission" date="2018-05" db="EMBL/GenBank/DDBJ databases">
        <title>Genomic Encyclopedia of Type Strains, Phase IV (KMG-IV): sequencing the most valuable type-strain genomes for metagenomic binning, comparative biology and taxonomic classification.</title>
        <authorList>
            <person name="Goeker M."/>
        </authorList>
    </citation>
    <scope>NUCLEOTIDE SEQUENCE [LARGE SCALE GENOMIC DNA]</scope>
    <source>
        <strain evidence="4 5">DSM 6462</strain>
    </source>
</reference>
<dbReference type="CDD" id="cd07377">
    <property type="entry name" value="WHTH_GntR"/>
    <property type="match status" value="1"/>
</dbReference>
<dbReference type="RefSeq" id="WP_110374552.1">
    <property type="nucleotide sequence ID" value="NZ_CAKNFM010000006.1"/>
</dbReference>
<name>A0A2V3UAB8_9HYPH</name>
<dbReference type="GO" id="GO:0003700">
    <property type="term" value="F:DNA-binding transcription factor activity"/>
    <property type="evidence" value="ECO:0007669"/>
    <property type="project" value="InterPro"/>
</dbReference>
<dbReference type="SMART" id="SM00895">
    <property type="entry name" value="FCD"/>
    <property type="match status" value="1"/>
</dbReference>
<dbReference type="OrthoDB" id="9810548at2"/>
<dbReference type="AlphaFoldDB" id="A0A2V3UAB8"/>
<dbReference type="Pfam" id="PF00392">
    <property type="entry name" value="GntR"/>
    <property type="match status" value="1"/>
</dbReference>
<evidence type="ECO:0000313" key="4">
    <source>
        <dbReference type="EMBL" id="PXW60214.1"/>
    </source>
</evidence>
<gene>
    <name evidence="4" type="ORF">C7450_104266</name>
</gene>
<dbReference type="InterPro" id="IPR000524">
    <property type="entry name" value="Tscrpt_reg_HTH_GntR"/>
</dbReference>
<dbReference type="SUPFAM" id="SSF46785">
    <property type="entry name" value="Winged helix' DNA-binding domain"/>
    <property type="match status" value="1"/>
</dbReference>
<dbReference type="PANTHER" id="PTHR43537">
    <property type="entry name" value="TRANSCRIPTIONAL REGULATOR, GNTR FAMILY"/>
    <property type="match status" value="1"/>
</dbReference>
<dbReference type="Proteomes" id="UP000248021">
    <property type="component" value="Unassembled WGS sequence"/>
</dbReference>
<dbReference type="Gene3D" id="1.10.10.10">
    <property type="entry name" value="Winged helix-like DNA-binding domain superfamily/Winged helix DNA-binding domain"/>
    <property type="match status" value="1"/>
</dbReference>
<comment type="caution">
    <text evidence="4">The sequence shown here is derived from an EMBL/GenBank/DDBJ whole genome shotgun (WGS) entry which is preliminary data.</text>
</comment>
<dbReference type="SUPFAM" id="SSF48008">
    <property type="entry name" value="GntR ligand-binding domain-like"/>
    <property type="match status" value="1"/>
</dbReference>
<dbReference type="InterPro" id="IPR036390">
    <property type="entry name" value="WH_DNA-bd_sf"/>
</dbReference>
<keyword evidence="2" id="KW-0238">DNA-binding</keyword>
<proteinExistence type="predicted"/>
<dbReference type="SMART" id="SM00345">
    <property type="entry name" value="HTH_GNTR"/>
    <property type="match status" value="1"/>
</dbReference>
<sequence length="231" mass="25922">MTMVRIDAVSSGQEDNRAVSETIVARLAQRLREEILSGQLSSGTRLKLRELSDRFGVSQMPIRDALVKLSSEGLVELQPNRGAAVRQIDHQFIENMFDIRMMLEELLVRRAIERSSDAELASLRPLANRHAEAAQRGTFPELMAANLAFHGRITDLARNAEAARILDQGWELIYALRGQTGYAEGRLQDIIDEHNALVAAIEARDVETAGRLARQHVERSRDDALARFTLR</sequence>
<evidence type="ECO:0000256" key="2">
    <source>
        <dbReference type="ARBA" id="ARBA00023125"/>
    </source>
</evidence>
<evidence type="ECO:0000256" key="3">
    <source>
        <dbReference type="ARBA" id="ARBA00023163"/>
    </source>
</evidence>
<dbReference type="GO" id="GO:0003677">
    <property type="term" value="F:DNA binding"/>
    <property type="evidence" value="ECO:0007669"/>
    <property type="project" value="UniProtKB-KW"/>
</dbReference>
<dbReference type="InterPro" id="IPR011711">
    <property type="entry name" value="GntR_C"/>
</dbReference>
<organism evidence="4 5">
    <name type="scientific">Chelatococcus asaccharovorans</name>
    <dbReference type="NCBI Taxonomy" id="28210"/>
    <lineage>
        <taxon>Bacteria</taxon>
        <taxon>Pseudomonadati</taxon>
        <taxon>Pseudomonadota</taxon>
        <taxon>Alphaproteobacteria</taxon>
        <taxon>Hyphomicrobiales</taxon>
        <taxon>Chelatococcaceae</taxon>
        <taxon>Chelatococcus</taxon>
    </lineage>
</organism>
<dbReference type="Pfam" id="PF07729">
    <property type="entry name" value="FCD"/>
    <property type="match status" value="1"/>
</dbReference>
<evidence type="ECO:0000313" key="5">
    <source>
        <dbReference type="Proteomes" id="UP000248021"/>
    </source>
</evidence>
<protein>
    <submittedName>
        <fullName evidence="4">GntR family transcriptional regulator</fullName>
    </submittedName>
</protein>
<keyword evidence="1" id="KW-0805">Transcription regulation</keyword>
<dbReference type="Gene3D" id="1.20.120.530">
    <property type="entry name" value="GntR ligand-binding domain-like"/>
    <property type="match status" value="1"/>
</dbReference>
<dbReference type="PROSITE" id="PS50949">
    <property type="entry name" value="HTH_GNTR"/>
    <property type="match status" value="1"/>
</dbReference>